<dbReference type="PROSITE" id="PS50294">
    <property type="entry name" value="WD_REPEATS_REGION"/>
    <property type="match status" value="1"/>
</dbReference>
<reference evidence="7" key="4">
    <citation type="submission" date="2025-09" db="UniProtKB">
        <authorList>
            <consortium name="Ensembl"/>
        </authorList>
    </citation>
    <scope>IDENTIFICATION</scope>
</reference>
<comment type="similarity">
    <text evidence="3">Belongs to the WD repeat GAD-1 family.</text>
</comment>
<feature type="repeat" description="WD" evidence="5">
    <location>
        <begin position="128"/>
        <end position="160"/>
    </location>
</feature>
<dbReference type="OMA" id="KGDQYIT"/>
<dbReference type="STRING" id="7719.ENSCINP00000014915"/>
<evidence type="ECO:0000256" key="1">
    <source>
        <dbReference type="ARBA" id="ARBA00022574"/>
    </source>
</evidence>
<feature type="compositionally biased region" description="Acidic residues" evidence="6">
    <location>
        <begin position="101"/>
        <end position="115"/>
    </location>
</feature>
<dbReference type="SUPFAM" id="SSF50978">
    <property type="entry name" value="WD40 repeat-like"/>
    <property type="match status" value="1"/>
</dbReference>
<dbReference type="FunFam" id="2.130.10.10:FF:001038">
    <property type="entry name" value="WD repeat domain 70"/>
    <property type="match status" value="1"/>
</dbReference>
<feature type="repeat" description="WD" evidence="5">
    <location>
        <begin position="229"/>
        <end position="261"/>
    </location>
</feature>
<evidence type="ECO:0000256" key="6">
    <source>
        <dbReference type="SAM" id="MobiDB-lite"/>
    </source>
</evidence>
<reference evidence="7" key="3">
    <citation type="submission" date="2025-08" db="UniProtKB">
        <authorList>
            <consortium name="Ensembl"/>
        </authorList>
    </citation>
    <scope>IDENTIFICATION</scope>
</reference>
<dbReference type="EMBL" id="EAAA01002692">
    <property type="status" value="NOT_ANNOTATED_CDS"/>
    <property type="molecule type" value="Genomic_DNA"/>
</dbReference>
<dbReference type="Gene3D" id="2.130.10.10">
    <property type="entry name" value="YVTN repeat-like/Quinoprotein amine dehydrogenase"/>
    <property type="match status" value="2"/>
</dbReference>
<dbReference type="InParanoid" id="F6THM1"/>
<dbReference type="AlphaFoldDB" id="F6THM1"/>
<dbReference type="InterPro" id="IPR051858">
    <property type="entry name" value="WD_repeat_GAD-1"/>
</dbReference>
<protein>
    <recommendedName>
        <fullName evidence="4">WD repeat-containing protein 70</fullName>
    </recommendedName>
</protein>
<feature type="repeat" description="WD" evidence="5">
    <location>
        <begin position="325"/>
        <end position="359"/>
    </location>
</feature>
<feature type="compositionally biased region" description="Basic and acidic residues" evidence="6">
    <location>
        <begin position="492"/>
        <end position="511"/>
    </location>
</feature>
<dbReference type="Proteomes" id="UP000008144">
    <property type="component" value="Chromosome 8"/>
</dbReference>
<feature type="compositionally biased region" description="Basic and acidic residues" evidence="6">
    <location>
        <begin position="37"/>
        <end position="47"/>
    </location>
</feature>
<dbReference type="PANTHER" id="PTHR16017">
    <property type="entry name" value="GASTRULATION DEFECTIVE PROTEIN 1-RELATED"/>
    <property type="match status" value="1"/>
</dbReference>
<feature type="region of interest" description="Disordered" evidence="6">
    <location>
        <begin position="492"/>
        <end position="530"/>
    </location>
</feature>
<dbReference type="GO" id="GO:0005634">
    <property type="term" value="C:nucleus"/>
    <property type="evidence" value="ECO:0000318"/>
    <property type="project" value="GO_Central"/>
</dbReference>
<reference evidence="8" key="1">
    <citation type="journal article" date="2002" name="Science">
        <title>The draft genome of Ciona intestinalis: insights into chordate and vertebrate origins.</title>
        <authorList>
            <person name="Dehal P."/>
            <person name="Satou Y."/>
            <person name="Campbell R.K."/>
            <person name="Chapman J."/>
            <person name="Degnan B."/>
            <person name="De Tomaso A."/>
            <person name="Davidson B."/>
            <person name="Di Gregorio A."/>
            <person name="Gelpke M."/>
            <person name="Goodstein D.M."/>
            <person name="Harafuji N."/>
            <person name="Hastings K.E."/>
            <person name="Ho I."/>
            <person name="Hotta K."/>
            <person name="Huang W."/>
            <person name="Kawashima T."/>
            <person name="Lemaire P."/>
            <person name="Martinez D."/>
            <person name="Meinertzhagen I.A."/>
            <person name="Necula S."/>
            <person name="Nonaka M."/>
            <person name="Putnam N."/>
            <person name="Rash S."/>
            <person name="Saiga H."/>
            <person name="Satake M."/>
            <person name="Terry A."/>
            <person name="Yamada L."/>
            <person name="Wang H.G."/>
            <person name="Awazu S."/>
            <person name="Azumi K."/>
            <person name="Boore J."/>
            <person name="Branno M."/>
            <person name="Chin-Bow S."/>
            <person name="DeSantis R."/>
            <person name="Doyle S."/>
            <person name="Francino P."/>
            <person name="Keys D.N."/>
            <person name="Haga S."/>
            <person name="Hayashi H."/>
            <person name="Hino K."/>
            <person name="Imai K.S."/>
            <person name="Inaba K."/>
            <person name="Kano S."/>
            <person name="Kobayashi K."/>
            <person name="Kobayashi M."/>
            <person name="Lee B.I."/>
            <person name="Makabe K.W."/>
            <person name="Manohar C."/>
            <person name="Matassi G."/>
            <person name="Medina M."/>
            <person name="Mochizuki Y."/>
            <person name="Mount S."/>
            <person name="Morishita T."/>
            <person name="Miura S."/>
            <person name="Nakayama A."/>
            <person name="Nishizaka S."/>
            <person name="Nomoto H."/>
            <person name="Ohta F."/>
            <person name="Oishi K."/>
            <person name="Rigoutsos I."/>
            <person name="Sano M."/>
            <person name="Sasaki A."/>
            <person name="Sasakura Y."/>
            <person name="Shoguchi E."/>
            <person name="Shin-i T."/>
            <person name="Spagnuolo A."/>
            <person name="Stainier D."/>
            <person name="Suzuki M.M."/>
            <person name="Tassy O."/>
            <person name="Takatori N."/>
            <person name="Tokuoka M."/>
            <person name="Yagi K."/>
            <person name="Yoshizaki F."/>
            <person name="Wada S."/>
            <person name="Zhang C."/>
            <person name="Hyatt P.D."/>
            <person name="Larimer F."/>
            <person name="Detter C."/>
            <person name="Doggett N."/>
            <person name="Glavina T."/>
            <person name="Hawkins T."/>
            <person name="Richardson P."/>
            <person name="Lucas S."/>
            <person name="Kohara Y."/>
            <person name="Levine M."/>
            <person name="Satoh N."/>
            <person name="Rokhsar D.S."/>
        </authorList>
    </citation>
    <scope>NUCLEOTIDE SEQUENCE [LARGE SCALE GENOMIC DNA]</scope>
</reference>
<evidence type="ECO:0000313" key="8">
    <source>
        <dbReference type="Proteomes" id="UP000008144"/>
    </source>
</evidence>
<evidence type="ECO:0000256" key="5">
    <source>
        <dbReference type="PROSITE-ProRule" id="PRU00221"/>
    </source>
</evidence>
<name>F6THM1_CIOIN</name>
<dbReference type="InterPro" id="IPR001680">
    <property type="entry name" value="WD40_rpt"/>
</dbReference>
<dbReference type="GeneTree" id="ENSGT00390000015433"/>
<keyword evidence="1 5" id="KW-0853">WD repeat</keyword>
<feature type="region of interest" description="Disordered" evidence="6">
    <location>
        <begin position="580"/>
        <end position="606"/>
    </location>
</feature>
<dbReference type="InterPro" id="IPR019775">
    <property type="entry name" value="WD40_repeat_CS"/>
</dbReference>
<dbReference type="Ensembl" id="ENSCINT00000014915.3">
    <property type="protein sequence ID" value="ENSCINP00000014915.3"/>
    <property type="gene ID" value="ENSCING00000007272.3"/>
</dbReference>
<dbReference type="Pfam" id="PF00400">
    <property type="entry name" value="WD40"/>
    <property type="match status" value="3"/>
</dbReference>
<dbReference type="FunFam" id="2.130.10.10:FF:000294">
    <property type="entry name" value="WD repeat-containing protein 70"/>
    <property type="match status" value="1"/>
</dbReference>
<reference evidence="7" key="2">
    <citation type="journal article" date="2008" name="Genome Biol.">
        <title>Improved genome assembly and evidence-based global gene model set for the chordate Ciona intestinalis: new insight into intron and operon populations.</title>
        <authorList>
            <person name="Satou Y."/>
            <person name="Mineta K."/>
            <person name="Ogasawara M."/>
            <person name="Sasakura Y."/>
            <person name="Shoguchi E."/>
            <person name="Ueno K."/>
            <person name="Yamada L."/>
            <person name="Matsumoto J."/>
            <person name="Wasserscheid J."/>
            <person name="Dewar K."/>
            <person name="Wiley G.B."/>
            <person name="Macmil S.L."/>
            <person name="Roe B.A."/>
            <person name="Zeller R.W."/>
            <person name="Hastings K.E."/>
            <person name="Lemaire P."/>
            <person name="Lindquist E."/>
            <person name="Endo T."/>
            <person name="Hotta K."/>
            <person name="Inaba K."/>
        </authorList>
    </citation>
    <scope>NUCLEOTIDE SEQUENCE [LARGE SCALE GENOMIC DNA]</scope>
    <source>
        <strain evidence="7">wild type</strain>
    </source>
</reference>
<dbReference type="InterPro" id="IPR015943">
    <property type="entry name" value="WD40/YVTN_repeat-like_dom_sf"/>
</dbReference>
<dbReference type="SMART" id="SM00320">
    <property type="entry name" value="WD40"/>
    <property type="match status" value="6"/>
</dbReference>
<accession>F6THM1</accession>
<keyword evidence="8" id="KW-1185">Reference proteome</keyword>
<dbReference type="PROSITE" id="PS50082">
    <property type="entry name" value="WD_REPEATS_2"/>
    <property type="match status" value="4"/>
</dbReference>
<dbReference type="InterPro" id="IPR036322">
    <property type="entry name" value="WD40_repeat_dom_sf"/>
</dbReference>
<dbReference type="FunCoup" id="F6THM1">
    <property type="interactions" value="941"/>
</dbReference>
<dbReference type="GO" id="GO:0035861">
    <property type="term" value="C:site of double-strand break"/>
    <property type="evidence" value="ECO:0000318"/>
    <property type="project" value="GO_Central"/>
</dbReference>
<dbReference type="PROSITE" id="PS00678">
    <property type="entry name" value="WD_REPEATS_1"/>
    <property type="match status" value="1"/>
</dbReference>
<dbReference type="PANTHER" id="PTHR16017:SF0">
    <property type="entry name" value="WD REPEAT-CONTAINING PROTEIN 70"/>
    <property type="match status" value="1"/>
</dbReference>
<evidence type="ECO:0000256" key="4">
    <source>
        <dbReference type="ARBA" id="ARBA00040943"/>
    </source>
</evidence>
<feature type="region of interest" description="Disordered" evidence="6">
    <location>
        <begin position="37"/>
        <end position="127"/>
    </location>
</feature>
<evidence type="ECO:0000256" key="3">
    <source>
        <dbReference type="ARBA" id="ARBA00038343"/>
    </source>
</evidence>
<keyword evidence="2" id="KW-0677">Repeat</keyword>
<proteinExistence type="inferred from homology"/>
<organism evidence="7 8">
    <name type="scientific">Ciona intestinalis</name>
    <name type="common">Transparent sea squirt</name>
    <name type="synonym">Ascidia intestinalis</name>
    <dbReference type="NCBI Taxonomy" id="7719"/>
    <lineage>
        <taxon>Eukaryota</taxon>
        <taxon>Metazoa</taxon>
        <taxon>Chordata</taxon>
        <taxon>Tunicata</taxon>
        <taxon>Ascidiacea</taxon>
        <taxon>Phlebobranchia</taxon>
        <taxon>Cionidae</taxon>
        <taxon>Ciona</taxon>
    </lineage>
</organism>
<feature type="repeat" description="WD" evidence="5">
    <location>
        <begin position="291"/>
        <end position="313"/>
    </location>
</feature>
<sequence>MSSNSAGKSMEEVMGFGGFGKKAKSFDLQAIFEETRRTAQERSKKNLELNNIAVPTKEKPSVSENTFMKKIIFREESDEDATIGPPMPPPESSGNKLNKEDTDDSDESDEEEEENPGTFIPATHEVSLKHGTKPVSSLALDPSGARLVTGSHDFEMRFWDFAGMDRALQSFRHLTPCECHHMMNLDFSSTGEHILVVAANSQAKVFDRDGYEVLECVKGDQYLNDMYNTKGHNSMLNGGYWNPKIKDEFLTCSNDGTIRTWLLKDEGKKCQTIRKCKDKSGRRAQPTCCCYSRDGKLLAAATNDGSISLWDVKMKVHTTHVVRNAHTSGSDTSSIRFAHDNKTFCTRGGDDTVKLWDIRKIKHPVATACDLTNFFPVTDCIFSPNEKLLMTGTSVKRDAGRGKIVFMDRTDLEIVNEIEVSDSSAIRCLWHPKLNQIMVGTADGNVKILYDPERSVRGAKLSVVKKRKKLNQSEVFIRHKIITPYSLPLYREDRERSTKKQEEKDRKDPIKSHKPMAPLSGRGGAGGRLKAHGSTLASFIMKSIAKDTHDDSNPRDAILKHATAAESNPKWVSHAYAKTQPETIFRTSDDSLSEDEDSHEGKSPRI</sequence>
<evidence type="ECO:0000256" key="2">
    <source>
        <dbReference type="ARBA" id="ARBA00022737"/>
    </source>
</evidence>
<evidence type="ECO:0000313" key="7">
    <source>
        <dbReference type="Ensembl" id="ENSCINP00000014915.3"/>
    </source>
</evidence>